<gene>
    <name evidence="1" type="ORF">ABI908_21385</name>
</gene>
<protein>
    <submittedName>
        <fullName evidence="1">Uncharacterized protein</fullName>
    </submittedName>
</protein>
<reference evidence="1 2" key="1">
    <citation type="submission" date="2024-05" db="EMBL/GenBank/DDBJ databases">
        <authorList>
            <person name="De Oliveira J.P."/>
            <person name="Noriler S.A."/>
            <person name="De Oliveira A.G."/>
            <person name="Sipoli D.S."/>
        </authorList>
    </citation>
    <scope>NUCLEOTIDE SEQUENCE [LARGE SCALE GENOMIC DNA]</scope>
    <source>
        <strain evidence="1 2">LABIM192</strain>
    </source>
</reference>
<name>A0ABV0IZE6_9NEIS</name>
<keyword evidence="2" id="KW-1185">Reference proteome</keyword>
<dbReference type="Proteomes" id="UP001462502">
    <property type="component" value="Unassembled WGS sequence"/>
</dbReference>
<organism evidence="1 2">
    <name type="scientific">Chromobacterium phragmitis</name>
    <dbReference type="NCBI Taxonomy" id="2202141"/>
    <lineage>
        <taxon>Bacteria</taxon>
        <taxon>Pseudomonadati</taxon>
        <taxon>Pseudomonadota</taxon>
        <taxon>Betaproteobacteria</taxon>
        <taxon>Neisseriales</taxon>
        <taxon>Chromobacteriaceae</taxon>
        <taxon>Chromobacterium</taxon>
    </lineage>
</organism>
<accession>A0ABV0IZE6</accession>
<evidence type="ECO:0000313" key="2">
    <source>
        <dbReference type="Proteomes" id="UP001462502"/>
    </source>
</evidence>
<comment type="caution">
    <text evidence="1">The sequence shown here is derived from an EMBL/GenBank/DDBJ whole genome shotgun (WGS) entry which is preliminary data.</text>
</comment>
<dbReference type="EMBL" id="JBDXMI010000001">
    <property type="protein sequence ID" value="MEO9386656.1"/>
    <property type="molecule type" value="Genomic_DNA"/>
</dbReference>
<dbReference type="RefSeq" id="WP_347935448.1">
    <property type="nucleotide sequence ID" value="NZ_CP158160.1"/>
</dbReference>
<evidence type="ECO:0000313" key="1">
    <source>
        <dbReference type="EMBL" id="MEO9386656.1"/>
    </source>
</evidence>
<proteinExistence type="predicted"/>
<sequence length="197" mass="22184">MPNASRMSRKWLAAILTILAVAVGGALLWQKCRDASSPERHLASQPPSATHYGRYVNARFAFSVPYPDKLLQMGEESDNSDGVRFASPDRHTEMAAWGSNNALEETLQSRFRDELREKSASGKPRKVTFKTIKNNWFVISGTEGDRIFYRKTYFSDDQFIVVDLRYPAAQRTTWDPLVSHIAAGIRVRLTADAKDAS</sequence>